<proteinExistence type="predicted"/>
<protein>
    <submittedName>
        <fullName evidence="3">Uncharacterized protein</fullName>
    </submittedName>
</protein>
<keyword evidence="2" id="KW-1133">Transmembrane helix</keyword>
<keyword evidence="2" id="KW-0472">Membrane</keyword>
<feature type="transmembrane region" description="Helical" evidence="2">
    <location>
        <begin position="52"/>
        <end position="71"/>
    </location>
</feature>
<evidence type="ECO:0000313" key="3">
    <source>
        <dbReference type="EMBL" id="TRM55946.1"/>
    </source>
</evidence>
<reference evidence="3 4" key="1">
    <citation type="journal article" date="2019" name="New Phytol.">
        <title>Comparative genomics reveals unique wood-decay strategies and fruiting body development in the Schizophyllaceae.</title>
        <authorList>
            <person name="Almasi E."/>
            <person name="Sahu N."/>
            <person name="Krizsan K."/>
            <person name="Balint B."/>
            <person name="Kovacs G.M."/>
            <person name="Kiss B."/>
            <person name="Cseklye J."/>
            <person name="Drula E."/>
            <person name="Henrissat B."/>
            <person name="Nagy I."/>
            <person name="Chovatia M."/>
            <person name="Adam C."/>
            <person name="LaButti K."/>
            <person name="Lipzen A."/>
            <person name="Riley R."/>
            <person name="Grigoriev I.V."/>
            <person name="Nagy L.G."/>
        </authorList>
    </citation>
    <scope>NUCLEOTIDE SEQUENCE [LARGE SCALE GENOMIC DNA]</scope>
    <source>
        <strain evidence="3 4">NL-1724</strain>
    </source>
</reference>
<keyword evidence="4" id="KW-1185">Reference proteome</keyword>
<evidence type="ECO:0000256" key="2">
    <source>
        <dbReference type="SAM" id="Phobius"/>
    </source>
</evidence>
<dbReference type="Proteomes" id="UP000320762">
    <property type="component" value="Unassembled WGS sequence"/>
</dbReference>
<accession>A0A550BTV2</accession>
<feature type="transmembrane region" description="Helical" evidence="2">
    <location>
        <begin position="138"/>
        <end position="158"/>
    </location>
</feature>
<evidence type="ECO:0000313" key="4">
    <source>
        <dbReference type="Proteomes" id="UP000320762"/>
    </source>
</evidence>
<feature type="transmembrane region" description="Helical" evidence="2">
    <location>
        <begin position="24"/>
        <end position="45"/>
    </location>
</feature>
<gene>
    <name evidence="3" type="ORF">BD626DRAFT_636145</name>
</gene>
<feature type="transmembrane region" description="Helical" evidence="2">
    <location>
        <begin position="97"/>
        <end position="117"/>
    </location>
</feature>
<organism evidence="3 4">
    <name type="scientific">Schizophyllum amplum</name>
    <dbReference type="NCBI Taxonomy" id="97359"/>
    <lineage>
        <taxon>Eukaryota</taxon>
        <taxon>Fungi</taxon>
        <taxon>Dikarya</taxon>
        <taxon>Basidiomycota</taxon>
        <taxon>Agaricomycotina</taxon>
        <taxon>Agaricomycetes</taxon>
        <taxon>Agaricomycetidae</taxon>
        <taxon>Agaricales</taxon>
        <taxon>Schizophyllaceae</taxon>
        <taxon>Schizophyllum</taxon>
    </lineage>
</organism>
<keyword evidence="2" id="KW-0812">Transmembrane</keyword>
<dbReference type="AlphaFoldDB" id="A0A550BTV2"/>
<sequence length="217" mass="23373">MAFFADYLLIPTQTCKTVDSLRDAYTLIVDLVASILMMLRVYAIFGHSRRVLGALSLCLVAAVCLAAWALGPGQEVDPRTVFTTCLSYTPKTAARRLSAAFIALLAYDLVVFVLTLYKTARSVRQPHTPLLRVLLRDGAMYFGVMLLSNIANLIPYYAPGPYLGGSLATTTSSLSVCLVTAATRLSTFVVARGPAGTYDSRETDGSDEGDLQRTGDG</sequence>
<name>A0A550BTV2_9AGAR</name>
<dbReference type="EMBL" id="VDMD01000084">
    <property type="protein sequence ID" value="TRM55946.1"/>
    <property type="molecule type" value="Genomic_DNA"/>
</dbReference>
<feature type="compositionally biased region" description="Basic and acidic residues" evidence="1">
    <location>
        <begin position="199"/>
        <end position="217"/>
    </location>
</feature>
<dbReference type="OrthoDB" id="2686513at2759"/>
<evidence type="ECO:0000256" key="1">
    <source>
        <dbReference type="SAM" id="MobiDB-lite"/>
    </source>
</evidence>
<feature type="region of interest" description="Disordered" evidence="1">
    <location>
        <begin position="197"/>
        <end position="217"/>
    </location>
</feature>
<comment type="caution">
    <text evidence="3">The sequence shown here is derived from an EMBL/GenBank/DDBJ whole genome shotgun (WGS) entry which is preliminary data.</text>
</comment>